<evidence type="ECO:0000313" key="3">
    <source>
        <dbReference type="EMBL" id="RXK37419.1"/>
    </source>
</evidence>
<feature type="region of interest" description="Disordered" evidence="1">
    <location>
        <begin position="289"/>
        <end position="308"/>
    </location>
</feature>
<reference evidence="3 4" key="1">
    <citation type="submission" date="2016-06" db="EMBL/GenBank/DDBJ databases">
        <title>Evolution of pathogenesis and genome organization in the Tremellales.</title>
        <authorList>
            <person name="Cuomo C."/>
            <person name="Litvintseva A."/>
            <person name="Heitman J."/>
            <person name="Chen Y."/>
            <person name="Sun S."/>
            <person name="Springer D."/>
            <person name="Dromer F."/>
            <person name="Young S."/>
            <person name="Zeng Q."/>
            <person name="Chapman S."/>
            <person name="Gujja S."/>
            <person name="Saif S."/>
            <person name="Birren B."/>
        </authorList>
    </citation>
    <scope>NUCLEOTIDE SEQUENCE [LARGE SCALE GENOMIC DNA]</scope>
    <source>
        <strain evidence="3 4">ATCC 28783</strain>
    </source>
</reference>
<protein>
    <recommendedName>
        <fullName evidence="2">C2H2-type domain-containing protein</fullName>
    </recommendedName>
</protein>
<feature type="region of interest" description="Disordered" evidence="1">
    <location>
        <begin position="365"/>
        <end position="388"/>
    </location>
</feature>
<dbReference type="PROSITE" id="PS00028">
    <property type="entry name" value="ZINC_FINGER_C2H2_1"/>
    <property type="match status" value="1"/>
</dbReference>
<accession>A0A4Q1BIE3</accession>
<sequence>MVPPTTAHVHPSGSTGLSSLNLDIPLLHVNVNKGHGAVDISQTQQIHPNIPYVNHKTHGVSDQDPIVISDSDDEVVTIIPKTSNNHHAHAQPLQPPSIRSARDKRKPAYHQSQQLGSPSSVPLTWYQLRRYASDRLRPINCLWRNCDAVLADPDLLRRHVQVHCAQAIPIAAMRRRKGGFADAGCEWNKCEEFGFYNSPSLAGHVIKEHIDPLISSWCPFAGCSYTSPSSRVLSVHAECSHKTPWTLSLLPRPFVSRLPPLPPRILPEKIPTFLFSPVRPTWFKSLTKSDEPSRRKVRSRSQSKSPQLSREAIKMLIFSRRDDDVPFLPIGLREETDVGSSSTFPRDQQDFDLARSGQAYHIMSISSDSVPDPPPSSASTGPDRITKASRRQYSPLSLVFHPRSISSCVPQVTAQAADMNSGKDYRRNRTLRPADDDDLFPLEKIRKAAKKYATRKSGRVLGVDFLEHVRDFEACGRRWGELF</sequence>
<gene>
    <name evidence="3" type="ORF">M231_05319</name>
</gene>
<keyword evidence="4" id="KW-1185">Reference proteome</keyword>
<evidence type="ECO:0000256" key="1">
    <source>
        <dbReference type="SAM" id="MobiDB-lite"/>
    </source>
</evidence>
<proteinExistence type="predicted"/>
<feature type="region of interest" description="Disordered" evidence="1">
    <location>
        <begin position="81"/>
        <end position="117"/>
    </location>
</feature>
<comment type="caution">
    <text evidence="3">The sequence shown here is derived from an EMBL/GenBank/DDBJ whole genome shotgun (WGS) entry which is preliminary data.</text>
</comment>
<dbReference type="VEuPathDB" id="FungiDB:TREMEDRAFT_74998"/>
<dbReference type="InParanoid" id="A0A4Q1BIE3"/>
<dbReference type="Proteomes" id="UP000289152">
    <property type="component" value="Unassembled WGS sequence"/>
</dbReference>
<evidence type="ECO:0000259" key="2">
    <source>
        <dbReference type="PROSITE" id="PS00028"/>
    </source>
</evidence>
<evidence type="ECO:0000313" key="4">
    <source>
        <dbReference type="Proteomes" id="UP000289152"/>
    </source>
</evidence>
<dbReference type="EMBL" id="SDIL01000069">
    <property type="protein sequence ID" value="RXK37419.1"/>
    <property type="molecule type" value="Genomic_DNA"/>
</dbReference>
<dbReference type="SMART" id="SM00355">
    <property type="entry name" value="ZnF_C2H2"/>
    <property type="match status" value="3"/>
</dbReference>
<organism evidence="3 4">
    <name type="scientific">Tremella mesenterica</name>
    <name type="common">Jelly fungus</name>
    <dbReference type="NCBI Taxonomy" id="5217"/>
    <lineage>
        <taxon>Eukaryota</taxon>
        <taxon>Fungi</taxon>
        <taxon>Dikarya</taxon>
        <taxon>Basidiomycota</taxon>
        <taxon>Agaricomycotina</taxon>
        <taxon>Tremellomycetes</taxon>
        <taxon>Tremellales</taxon>
        <taxon>Tremellaceae</taxon>
        <taxon>Tremella</taxon>
    </lineage>
</organism>
<feature type="domain" description="C2H2-type" evidence="2">
    <location>
        <begin position="141"/>
        <end position="163"/>
    </location>
</feature>
<name>A0A4Q1BIE3_TREME</name>
<dbReference type="InterPro" id="IPR013087">
    <property type="entry name" value="Znf_C2H2_type"/>
</dbReference>
<dbReference type="AlphaFoldDB" id="A0A4Q1BIE3"/>